<gene>
    <name evidence="2" type="ORF">BST11_24325</name>
    <name evidence="1" type="ORF">H7K38_16585</name>
</gene>
<reference evidence="2 3" key="1">
    <citation type="submission" date="2017-02" db="EMBL/GenBank/DDBJ databases">
        <title>The new phylogeny of genus Mycobacterium.</title>
        <authorList>
            <person name="Tortoli E."/>
            <person name="Trovato A."/>
            <person name="Cirillo D.M."/>
        </authorList>
    </citation>
    <scope>NUCLEOTIDE SEQUENCE [LARGE SCALE GENOMIC DNA]</scope>
    <source>
        <strain evidence="2 3">DSM 45230</strain>
    </source>
</reference>
<evidence type="ECO:0000313" key="2">
    <source>
        <dbReference type="EMBL" id="OQZ88119.1"/>
    </source>
</evidence>
<dbReference type="Proteomes" id="UP000192319">
    <property type="component" value="Unassembled WGS sequence"/>
</dbReference>
<dbReference type="AlphaFoldDB" id="A0AA42BZX1"/>
<proteinExistence type="predicted"/>
<evidence type="ECO:0000313" key="3">
    <source>
        <dbReference type="Proteomes" id="UP000192319"/>
    </source>
</evidence>
<protein>
    <submittedName>
        <fullName evidence="1">Uncharacterized protein</fullName>
    </submittedName>
</protein>
<dbReference type="RefSeq" id="WP_142276533.1">
    <property type="nucleotide sequence ID" value="NZ_JACKVH010000016.1"/>
</dbReference>
<dbReference type="EMBL" id="MVHD01000068">
    <property type="protein sequence ID" value="OQZ88119.1"/>
    <property type="molecule type" value="Genomic_DNA"/>
</dbReference>
<evidence type="ECO:0000313" key="1">
    <source>
        <dbReference type="EMBL" id="MCV7380262.1"/>
    </source>
</evidence>
<keyword evidence="3" id="KW-1185">Reference proteome</keyword>
<name>A0AA42BZX1_9MYCO</name>
<accession>A0AA42BZX1</accession>
<comment type="caution">
    <text evidence="1">The sequence shown here is derived from an EMBL/GenBank/DDBJ whole genome shotgun (WGS) entry which is preliminary data.</text>
</comment>
<dbReference type="Proteomes" id="UP001141650">
    <property type="component" value="Unassembled WGS sequence"/>
</dbReference>
<reference evidence="1" key="2">
    <citation type="submission" date="2020-07" db="EMBL/GenBank/DDBJ databases">
        <authorList>
            <person name="Pettersson B.M.F."/>
            <person name="Behra P.R.K."/>
            <person name="Ramesh M."/>
            <person name="Das S."/>
            <person name="Dasgupta S."/>
            <person name="Kirsebom L.A."/>
        </authorList>
    </citation>
    <scope>NUCLEOTIDE SEQUENCE</scope>
    <source>
        <strain evidence="1">CCUG 55640</strain>
    </source>
</reference>
<organism evidence="1 4">
    <name type="scientific">Mycobacterium alsense</name>
    <dbReference type="NCBI Taxonomy" id="324058"/>
    <lineage>
        <taxon>Bacteria</taxon>
        <taxon>Bacillati</taxon>
        <taxon>Actinomycetota</taxon>
        <taxon>Actinomycetes</taxon>
        <taxon>Mycobacteriales</taxon>
        <taxon>Mycobacteriaceae</taxon>
        <taxon>Mycobacterium</taxon>
    </lineage>
</organism>
<evidence type="ECO:0000313" key="4">
    <source>
        <dbReference type="Proteomes" id="UP001141650"/>
    </source>
</evidence>
<sequence>MTVIPHRLEYVYAGHQNGVDAIELRATDRAGVTTVLVLSAPAAQHIAAHLAGMLADLDELRRRYNTDNN</sequence>
<dbReference type="EMBL" id="JACKVH010000016">
    <property type="protein sequence ID" value="MCV7380262.1"/>
    <property type="molecule type" value="Genomic_DNA"/>
</dbReference>
<reference evidence="1" key="3">
    <citation type="journal article" date="2022" name="BMC Genomics">
        <title>Comparative genome analysis of mycobacteria focusing on tRNA and non-coding RNA.</title>
        <authorList>
            <person name="Behra P.R.K."/>
            <person name="Pettersson B.M.F."/>
            <person name="Ramesh M."/>
            <person name="Das S."/>
            <person name="Dasgupta S."/>
            <person name="Kirsebom L.A."/>
        </authorList>
    </citation>
    <scope>NUCLEOTIDE SEQUENCE</scope>
    <source>
        <strain evidence="1">CCUG 55640</strain>
    </source>
</reference>